<evidence type="ECO:0000313" key="2">
    <source>
        <dbReference type="EMBL" id="CAC5385469.1"/>
    </source>
</evidence>
<proteinExistence type="predicted"/>
<feature type="region of interest" description="Disordered" evidence="1">
    <location>
        <begin position="1"/>
        <end position="25"/>
    </location>
</feature>
<name>A0A6J8BRY6_MYTCO</name>
<evidence type="ECO:0000313" key="3">
    <source>
        <dbReference type="Proteomes" id="UP000507470"/>
    </source>
</evidence>
<organism evidence="2 3">
    <name type="scientific">Mytilus coruscus</name>
    <name type="common">Sea mussel</name>
    <dbReference type="NCBI Taxonomy" id="42192"/>
    <lineage>
        <taxon>Eukaryota</taxon>
        <taxon>Metazoa</taxon>
        <taxon>Spiralia</taxon>
        <taxon>Lophotrochozoa</taxon>
        <taxon>Mollusca</taxon>
        <taxon>Bivalvia</taxon>
        <taxon>Autobranchia</taxon>
        <taxon>Pteriomorphia</taxon>
        <taxon>Mytilida</taxon>
        <taxon>Mytiloidea</taxon>
        <taxon>Mytilidae</taxon>
        <taxon>Mytilinae</taxon>
        <taxon>Mytilus</taxon>
    </lineage>
</organism>
<dbReference type="Proteomes" id="UP000507470">
    <property type="component" value="Unassembled WGS sequence"/>
</dbReference>
<dbReference type="EMBL" id="CACVKT020003719">
    <property type="protein sequence ID" value="CAC5385469.1"/>
    <property type="molecule type" value="Genomic_DNA"/>
</dbReference>
<accession>A0A6J8BRY6</accession>
<dbReference type="AlphaFoldDB" id="A0A6J8BRY6"/>
<evidence type="ECO:0000256" key="1">
    <source>
        <dbReference type="SAM" id="MobiDB-lite"/>
    </source>
</evidence>
<gene>
    <name evidence="2" type="ORF">MCOR_21014</name>
</gene>
<sequence>METSLSTTRLKKTVTSEISNTASPETRQSVVVTTTNVTEMITKTTDINHVKTSPSFNKMSVISEASTTTTLYGTKSLIPVKITTITESTQITTDINDMKDLSTTQQSMTVISYVSTTASPSTKPLVPANMIKVTGMMYSTNISKEKFSRAYSHIYFGATYQVVTLNVSHDNIATSINRYHDLVVFYSVQYNTLPEFTSHDLQLLALMMHGLFSIRDI</sequence>
<keyword evidence="3" id="KW-1185">Reference proteome</keyword>
<reference evidence="2 3" key="1">
    <citation type="submission" date="2020-06" db="EMBL/GenBank/DDBJ databases">
        <authorList>
            <person name="Li R."/>
            <person name="Bekaert M."/>
        </authorList>
    </citation>
    <scope>NUCLEOTIDE SEQUENCE [LARGE SCALE GENOMIC DNA]</scope>
    <source>
        <strain evidence="3">wild</strain>
    </source>
</reference>
<protein>
    <submittedName>
        <fullName evidence="2">Uncharacterized protein</fullName>
    </submittedName>
</protein>